<organism evidence="2">
    <name type="scientific">viral metagenome</name>
    <dbReference type="NCBI Taxonomy" id="1070528"/>
    <lineage>
        <taxon>unclassified sequences</taxon>
        <taxon>metagenomes</taxon>
        <taxon>organismal metagenomes</taxon>
    </lineage>
</organism>
<keyword evidence="1" id="KW-0812">Transmembrane</keyword>
<keyword evidence="1" id="KW-0472">Membrane</keyword>
<feature type="transmembrane region" description="Helical" evidence="1">
    <location>
        <begin position="32"/>
        <end position="51"/>
    </location>
</feature>
<dbReference type="EMBL" id="MN739636">
    <property type="protein sequence ID" value="QHT17464.1"/>
    <property type="molecule type" value="Genomic_DNA"/>
</dbReference>
<keyword evidence="1" id="KW-1133">Transmembrane helix</keyword>
<name>A0A6C0DMF7_9ZZZZ</name>
<reference evidence="2" key="1">
    <citation type="journal article" date="2020" name="Nature">
        <title>Giant virus diversity and host interactions through global metagenomics.</title>
        <authorList>
            <person name="Schulz F."/>
            <person name="Roux S."/>
            <person name="Paez-Espino D."/>
            <person name="Jungbluth S."/>
            <person name="Walsh D.A."/>
            <person name="Denef V.J."/>
            <person name="McMahon K.D."/>
            <person name="Konstantinidis K.T."/>
            <person name="Eloe-Fadrosh E.A."/>
            <person name="Kyrpides N.C."/>
            <person name="Woyke T."/>
        </authorList>
    </citation>
    <scope>NUCLEOTIDE SEQUENCE</scope>
    <source>
        <strain evidence="2">GVMAG-M-3300023174-24</strain>
    </source>
</reference>
<proteinExistence type="predicted"/>
<accession>A0A6C0DMF7</accession>
<protein>
    <submittedName>
        <fullName evidence="2">Uncharacterized protein</fullName>
    </submittedName>
</protein>
<sequence>MVSKLYGFFKNVFSIVGIYIIWIILHYVSSQLYINLCVPTGLYGLVMSPILAPSLHCQTLRWCIYNGGNAITHMWLTFGSWLVAKLILK</sequence>
<dbReference type="AlphaFoldDB" id="A0A6C0DMF7"/>
<evidence type="ECO:0000313" key="2">
    <source>
        <dbReference type="EMBL" id="QHT17464.1"/>
    </source>
</evidence>
<evidence type="ECO:0000256" key="1">
    <source>
        <dbReference type="SAM" id="Phobius"/>
    </source>
</evidence>
<feature type="transmembrane region" description="Helical" evidence="1">
    <location>
        <begin position="71"/>
        <end position="88"/>
    </location>
</feature>
<feature type="transmembrane region" description="Helical" evidence="1">
    <location>
        <begin position="6"/>
        <end position="25"/>
    </location>
</feature>